<evidence type="ECO:0008006" key="3">
    <source>
        <dbReference type="Google" id="ProtNLM"/>
    </source>
</evidence>
<organism evidence="1">
    <name type="scientific">Candidatus Methanogaster sp. ANME-2c ERB4</name>
    <dbReference type="NCBI Taxonomy" id="2759911"/>
    <lineage>
        <taxon>Archaea</taxon>
        <taxon>Methanobacteriati</taxon>
        <taxon>Methanobacteriota</taxon>
        <taxon>Stenosarchaea group</taxon>
        <taxon>Methanomicrobia</taxon>
        <taxon>Methanosarcinales</taxon>
        <taxon>ANME-2 cluster</taxon>
        <taxon>Candidatus Methanogasteraceae</taxon>
        <taxon>Candidatus Methanogaster</taxon>
    </lineage>
</organism>
<dbReference type="AlphaFoldDB" id="A0A7G9Y701"/>
<evidence type="ECO:0000313" key="2">
    <source>
        <dbReference type="EMBL" id="QNO50593.1"/>
    </source>
</evidence>
<accession>A0A7G9Y701</accession>
<evidence type="ECO:0000313" key="1">
    <source>
        <dbReference type="EMBL" id="QNO43785.1"/>
    </source>
</evidence>
<sequence>MKPDRCSFCKGRIVKGETEFMVRVGPELLVIRDIPAYVCEGCGEAYYTPDISRKIDRIMERFHESKLRVHPIAAGELGMQEVQEEIRIPA</sequence>
<dbReference type="CDD" id="cd12870">
    <property type="entry name" value="MqsA"/>
    <property type="match status" value="1"/>
</dbReference>
<reference evidence="1" key="1">
    <citation type="submission" date="2020-06" db="EMBL/GenBank/DDBJ databases">
        <title>Unique genomic features of the anaerobic methanotrophic archaea.</title>
        <authorList>
            <person name="Chadwick G.L."/>
            <person name="Skennerton C.T."/>
            <person name="Laso-Perez R."/>
            <person name="Leu A.O."/>
            <person name="Speth D.R."/>
            <person name="Yu H."/>
            <person name="Morgan-Lang C."/>
            <person name="Hatzenpichler R."/>
            <person name="Goudeau D."/>
            <person name="Malmstrom R."/>
            <person name="Brazelton W.J."/>
            <person name="Woyke T."/>
            <person name="Hallam S.J."/>
            <person name="Tyson G.W."/>
            <person name="Wegener G."/>
            <person name="Boetius A."/>
            <person name="Orphan V."/>
        </authorList>
    </citation>
    <scope>NUCLEOTIDE SEQUENCE</scope>
</reference>
<proteinExistence type="predicted"/>
<dbReference type="EMBL" id="MT631442">
    <property type="protein sequence ID" value="QNO50593.1"/>
    <property type="molecule type" value="Genomic_DNA"/>
</dbReference>
<name>A0A7G9Y701_9EURY</name>
<dbReference type="NCBIfam" id="TIGR03831">
    <property type="entry name" value="YgiT_finger"/>
    <property type="match status" value="1"/>
</dbReference>
<dbReference type="Gene3D" id="3.10.20.860">
    <property type="match status" value="1"/>
</dbReference>
<protein>
    <recommendedName>
        <fullName evidence="3">YgiT-type zinc finger domain-containing protein</fullName>
    </recommendedName>
</protein>
<dbReference type="InterPro" id="IPR022453">
    <property type="entry name" value="Znf_MqsA-type"/>
</dbReference>
<dbReference type="EMBL" id="MT630864">
    <property type="protein sequence ID" value="QNO43785.1"/>
    <property type="molecule type" value="Genomic_DNA"/>
</dbReference>
<gene>
    <name evidence="1" type="ORF">BPLLOOKG_00011</name>
    <name evidence="2" type="ORF">EGELPFMD_00013</name>
</gene>